<dbReference type="Proteomes" id="UP000789405">
    <property type="component" value="Unassembled WGS sequence"/>
</dbReference>
<dbReference type="AlphaFoldDB" id="A0A9N9D691"/>
<dbReference type="EMBL" id="CAJVPY010004648">
    <property type="protein sequence ID" value="CAG8624776.1"/>
    <property type="molecule type" value="Genomic_DNA"/>
</dbReference>
<dbReference type="OrthoDB" id="2426885at2759"/>
<organism evidence="1 2">
    <name type="scientific">Dentiscutata erythropus</name>
    <dbReference type="NCBI Taxonomy" id="1348616"/>
    <lineage>
        <taxon>Eukaryota</taxon>
        <taxon>Fungi</taxon>
        <taxon>Fungi incertae sedis</taxon>
        <taxon>Mucoromycota</taxon>
        <taxon>Glomeromycotina</taxon>
        <taxon>Glomeromycetes</taxon>
        <taxon>Diversisporales</taxon>
        <taxon>Gigasporaceae</taxon>
        <taxon>Dentiscutata</taxon>
    </lineage>
</organism>
<reference evidence="1" key="1">
    <citation type="submission" date="2021-06" db="EMBL/GenBank/DDBJ databases">
        <authorList>
            <person name="Kallberg Y."/>
            <person name="Tangrot J."/>
            <person name="Rosling A."/>
        </authorList>
    </citation>
    <scope>NUCLEOTIDE SEQUENCE</scope>
    <source>
        <strain evidence="1">MA453B</strain>
    </source>
</reference>
<comment type="caution">
    <text evidence="1">The sequence shown here is derived from an EMBL/GenBank/DDBJ whole genome shotgun (WGS) entry which is preliminary data.</text>
</comment>
<evidence type="ECO:0000313" key="1">
    <source>
        <dbReference type="EMBL" id="CAG8624776.1"/>
    </source>
</evidence>
<gene>
    <name evidence="1" type="ORF">DERYTH_LOCUS8830</name>
</gene>
<keyword evidence="2" id="KW-1185">Reference proteome</keyword>
<name>A0A9N9D691_9GLOM</name>
<protein>
    <submittedName>
        <fullName evidence="1">20200_t:CDS:1</fullName>
    </submittedName>
</protein>
<sequence length="185" mass="21296">MSVAFDLPNAITLDKHGAKTVSIRTTGHKKSNFTMILDCLANSTKLLAMCIFKLKNMPINNFLKLAQNMYRCKHSLLVLDSFKGHITNLAKKNYSENISKLQLLDVIINYSFKAKLRNFCCGISSGQDFNIDQQYEIENKDYIELEDNIELIDLTNKETVWVEMKDIDNIYSEEPMVENDWVLVS</sequence>
<evidence type="ECO:0000313" key="2">
    <source>
        <dbReference type="Proteomes" id="UP000789405"/>
    </source>
</evidence>
<accession>A0A9N9D691</accession>
<proteinExistence type="predicted"/>